<evidence type="ECO:0000259" key="1">
    <source>
        <dbReference type="Pfam" id="PF20056"/>
    </source>
</evidence>
<dbReference type="OrthoDB" id="7307423at2"/>
<dbReference type="InterPro" id="IPR045601">
    <property type="entry name" value="DUF6455"/>
</dbReference>
<keyword evidence="3" id="KW-1185">Reference proteome</keyword>
<organism evidence="2 3">
    <name type="scientific">Ferrovibrio terrae</name>
    <dbReference type="NCBI Taxonomy" id="2594003"/>
    <lineage>
        <taxon>Bacteria</taxon>
        <taxon>Pseudomonadati</taxon>
        <taxon>Pseudomonadota</taxon>
        <taxon>Alphaproteobacteria</taxon>
        <taxon>Rhodospirillales</taxon>
        <taxon>Rhodospirillaceae</taxon>
        <taxon>Ferrovibrio</taxon>
    </lineage>
</organism>
<dbReference type="RefSeq" id="WP_144258131.1">
    <property type="nucleotide sequence ID" value="NZ_CP041636.1"/>
</dbReference>
<evidence type="ECO:0000313" key="2">
    <source>
        <dbReference type="EMBL" id="QDO99135.1"/>
    </source>
</evidence>
<sequence length="142" mass="15837">MNEPRKPGERSVVGSLLDDVKETFCRAARLREWQSLDGCERRRVAQDLGLSGGDVGTLIAESGGTAELDELLRRGDLQQTAAMRGALPDLQRVCALCRQRSECRDWLSVPAEARDDAALPYFCPNREELEVLREMQGGGYRK</sequence>
<dbReference type="KEGG" id="fer:FNB15_18475"/>
<gene>
    <name evidence="2" type="ORF">FNB15_18475</name>
</gene>
<dbReference type="Proteomes" id="UP000317496">
    <property type="component" value="Chromosome"/>
</dbReference>
<proteinExistence type="predicted"/>
<name>A0A516H5Y9_9PROT</name>
<protein>
    <recommendedName>
        <fullName evidence="1">DUF6455 domain-containing protein</fullName>
    </recommendedName>
</protein>
<feature type="domain" description="DUF6455" evidence="1">
    <location>
        <begin position="85"/>
        <end position="134"/>
    </location>
</feature>
<accession>A0A516H5Y9</accession>
<dbReference type="Pfam" id="PF20056">
    <property type="entry name" value="DUF6455"/>
    <property type="match status" value="1"/>
</dbReference>
<dbReference type="AlphaFoldDB" id="A0A516H5Y9"/>
<reference evidence="2 3" key="1">
    <citation type="submission" date="2019-07" db="EMBL/GenBank/DDBJ databases">
        <title>Genome sequencing for Ferrovibrio sp. K5.</title>
        <authorList>
            <person name="Park S.-J."/>
        </authorList>
    </citation>
    <scope>NUCLEOTIDE SEQUENCE [LARGE SCALE GENOMIC DNA]</scope>
    <source>
        <strain evidence="2 3">K5</strain>
    </source>
</reference>
<dbReference type="EMBL" id="CP041636">
    <property type="protein sequence ID" value="QDO99135.1"/>
    <property type="molecule type" value="Genomic_DNA"/>
</dbReference>
<evidence type="ECO:0000313" key="3">
    <source>
        <dbReference type="Proteomes" id="UP000317496"/>
    </source>
</evidence>